<keyword evidence="2" id="KW-1185">Reference proteome</keyword>
<dbReference type="Proteomes" id="UP001303046">
    <property type="component" value="Unassembled WGS sequence"/>
</dbReference>
<protein>
    <submittedName>
        <fullName evidence="1">Uncharacterized protein</fullName>
    </submittedName>
</protein>
<reference evidence="1 2" key="1">
    <citation type="submission" date="2023-08" db="EMBL/GenBank/DDBJ databases">
        <title>A Necator americanus chromosomal reference genome.</title>
        <authorList>
            <person name="Ilik V."/>
            <person name="Petrzelkova K.J."/>
            <person name="Pardy F."/>
            <person name="Fuh T."/>
            <person name="Niatou-Singa F.S."/>
            <person name="Gouil Q."/>
            <person name="Baker L."/>
            <person name="Ritchie M.E."/>
            <person name="Jex A.R."/>
            <person name="Gazzola D."/>
            <person name="Li H."/>
            <person name="Toshio Fujiwara R."/>
            <person name="Zhan B."/>
            <person name="Aroian R.V."/>
            <person name="Pafco B."/>
            <person name="Schwarz E.M."/>
        </authorList>
    </citation>
    <scope>NUCLEOTIDE SEQUENCE [LARGE SCALE GENOMIC DNA]</scope>
    <source>
        <strain evidence="1 2">Aroian</strain>
        <tissue evidence="1">Whole animal</tissue>
    </source>
</reference>
<organism evidence="1 2">
    <name type="scientific">Necator americanus</name>
    <name type="common">Human hookworm</name>
    <dbReference type="NCBI Taxonomy" id="51031"/>
    <lineage>
        <taxon>Eukaryota</taxon>
        <taxon>Metazoa</taxon>
        <taxon>Ecdysozoa</taxon>
        <taxon>Nematoda</taxon>
        <taxon>Chromadorea</taxon>
        <taxon>Rhabditida</taxon>
        <taxon>Rhabditina</taxon>
        <taxon>Rhabditomorpha</taxon>
        <taxon>Strongyloidea</taxon>
        <taxon>Ancylostomatidae</taxon>
        <taxon>Bunostominae</taxon>
        <taxon>Necator</taxon>
    </lineage>
</organism>
<dbReference type="EMBL" id="JAVFWL010000006">
    <property type="protein sequence ID" value="KAK6765764.1"/>
    <property type="molecule type" value="Genomic_DNA"/>
</dbReference>
<evidence type="ECO:0000313" key="2">
    <source>
        <dbReference type="Proteomes" id="UP001303046"/>
    </source>
</evidence>
<gene>
    <name evidence="1" type="primary">Necator_chrX.g25754</name>
    <name evidence="1" type="ORF">RB195_025588</name>
</gene>
<comment type="caution">
    <text evidence="1">The sequence shown here is derived from an EMBL/GenBank/DDBJ whole genome shotgun (WGS) entry which is preliminary data.</text>
</comment>
<name>A0ABR1ET01_NECAM</name>
<evidence type="ECO:0000313" key="1">
    <source>
        <dbReference type="EMBL" id="KAK6765764.1"/>
    </source>
</evidence>
<proteinExistence type="predicted"/>
<accession>A0ABR1ET01</accession>
<sequence length="78" mass="8413">MDVASKRFTTLLAAMAHRSASREAEAYTRASGWIEYIEAVPSRAGSGQTRTRTQSNAHVTTIVKQSVTVILTAGFAEV</sequence>